<dbReference type="GO" id="GO:0005047">
    <property type="term" value="F:signal recognition particle binding"/>
    <property type="evidence" value="ECO:0007669"/>
    <property type="project" value="TreeGrafter"/>
</dbReference>
<gene>
    <name evidence="9" type="primary">ftsY</name>
    <name evidence="13" type="ORF">B4O97_12430</name>
</gene>
<dbReference type="GO" id="GO:0006614">
    <property type="term" value="P:SRP-dependent cotranslational protein targeting to membrane"/>
    <property type="evidence" value="ECO:0007669"/>
    <property type="project" value="InterPro"/>
</dbReference>
<dbReference type="InterPro" id="IPR036225">
    <property type="entry name" value="SRP/SRP_N"/>
</dbReference>
<feature type="domain" description="SRP54-type proteins GTP-binding" evidence="11">
    <location>
        <begin position="82"/>
        <end position="284"/>
    </location>
</feature>
<feature type="domain" description="AAA+ ATPase" evidence="10">
    <location>
        <begin position="81"/>
        <end position="229"/>
    </location>
</feature>
<keyword evidence="4 9" id="KW-0378">Hydrolase</keyword>
<evidence type="ECO:0000256" key="1">
    <source>
        <dbReference type="ARBA" id="ARBA00022475"/>
    </source>
</evidence>
<comment type="similarity">
    <text evidence="9">Belongs to the GTP-binding SRP family. FtsY subfamily.</text>
</comment>
<dbReference type="Gene3D" id="1.20.120.140">
    <property type="entry name" value="Signal recognition particle SRP54, nucleotide-binding domain"/>
    <property type="match status" value="1"/>
</dbReference>
<dbReference type="GO" id="GO:0003924">
    <property type="term" value="F:GTPase activity"/>
    <property type="evidence" value="ECO:0007669"/>
    <property type="project" value="UniProtKB-UniRule"/>
</dbReference>
<dbReference type="SMART" id="SM00382">
    <property type="entry name" value="AAA"/>
    <property type="match status" value="1"/>
</dbReference>
<dbReference type="AlphaFoldDB" id="A0A1Y1RXM6"/>
<protein>
    <recommendedName>
        <fullName evidence="9">Signal recognition particle receptor FtsY</fullName>
        <shortName evidence="9">SRP receptor</shortName>
        <ecNumber evidence="9">3.6.5.4</ecNumber>
    </recommendedName>
</protein>
<reference evidence="13 14" key="1">
    <citation type="submission" date="2017-03" db="EMBL/GenBank/DDBJ databases">
        <title>Draft Genome sequence of Marispirochaeta sp. strain JC444.</title>
        <authorList>
            <person name="Shivani Y."/>
            <person name="Subhash Y."/>
            <person name="Sasikala C."/>
            <person name="Ramana C."/>
        </authorList>
    </citation>
    <scope>NUCLEOTIDE SEQUENCE [LARGE SCALE GENOMIC DNA]</scope>
    <source>
        <strain evidence="13 14">JC444</strain>
    </source>
</reference>
<keyword evidence="2 9" id="KW-0963">Cytoplasm</keyword>
<evidence type="ECO:0000313" key="14">
    <source>
        <dbReference type="Proteomes" id="UP000192343"/>
    </source>
</evidence>
<keyword evidence="6 9" id="KW-0472">Membrane</keyword>
<dbReference type="InterPro" id="IPR003593">
    <property type="entry name" value="AAA+_ATPase"/>
</dbReference>
<dbReference type="InterPro" id="IPR000897">
    <property type="entry name" value="SRP54_GTPase_dom"/>
</dbReference>
<sequence>MRGIGARLKSIFSGNRIDDETFEDIEDLLVEADIGAAAAMETVDQLRKERGVKSREELVLILRNRLKAYLLEGELALEPDKLNVVLVLGVNGVGKTTSIAKMASLLHKEQGIEPMLAAGDTFRAAAIDQLMLHGERLGFKVVHQHPGADPGAVVWDAIESAQAKGCSLVLADTAGRMHNKQNLVNELKKIDGIVQKRKVNGAYRKVLVIDATTGQNGLRQAEIFHEAVGLDGVILTKFDSAAKGGIILSVCRNLKIPFLYLCDGESYDSIRPFRTDEFLDALLAEN</sequence>
<keyword evidence="7 9" id="KW-0675">Receptor</keyword>
<evidence type="ECO:0000256" key="3">
    <source>
        <dbReference type="ARBA" id="ARBA00022741"/>
    </source>
</evidence>
<comment type="function">
    <text evidence="9">Involved in targeting and insertion of nascent membrane proteins into the cytoplasmic membrane. Acts as a receptor for the complex formed by the signal recognition particle (SRP) and the ribosome-nascent chain (RNC).</text>
</comment>
<dbReference type="STRING" id="1963862.B4O97_12430"/>
<dbReference type="RefSeq" id="WP_083051254.1">
    <property type="nucleotide sequence ID" value="NZ_MWQY01000013.1"/>
</dbReference>
<dbReference type="SMART" id="SM00962">
    <property type="entry name" value="SRP54"/>
    <property type="match status" value="1"/>
</dbReference>
<organism evidence="13 14">
    <name type="scientific">Marispirochaeta aestuarii</name>
    <dbReference type="NCBI Taxonomy" id="1963862"/>
    <lineage>
        <taxon>Bacteria</taxon>
        <taxon>Pseudomonadati</taxon>
        <taxon>Spirochaetota</taxon>
        <taxon>Spirochaetia</taxon>
        <taxon>Spirochaetales</taxon>
        <taxon>Spirochaetaceae</taxon>
        <taxon>Marispirochaeta</taxon>
    </lineage>
</organism>
<evidence type="ECO:0000256" key="2">
    <source>
        <dbReference type="ARBA" id="ARBA00022490"/>
    </source>
</evidence>
<accession>A0A1Y1RXM6</accession>
<dbReference type="Pfam" id="PF02881">
    <property type="entry name" value="SRP54_N"/>
    <property type="match status" value="1"/>
</dbReference>
<dbReference type="PANTHER" id="PTHR43134">
    <property type="entry name" value="SIGNAL RECOGNITION PARTICLE RECEPTOR SUBUNIT ALPHA"/>
    <property type="match status" value="1"/>
</dbReference>
<dbReference type="GO" id="GO:0005737">
    <property type="term" value="C:cytoplasm"/>
    <property type="evidence" value="ECO:0007669"/>
    <property type="project" value="UniProtKB-SubCell"/>
</dbReference>
<evidence type="ECO:0000259" key="10">
    <source>
        <dbReference type="SMART" id="SM00382"/>
    </source>
</evidence>
<name>A0A1Y1RXM6_9SPIO</name>
<evidence type="ECO:0000256" key="5">
    <source>
        <dbReference type="ARBA" id="ARBA00023134"/>
    </source>
</evidence>
<dbReference type="OrthoDB" id="9804720at2"/>
<dbReference type="EMBL" id="MWQY01000013">
    <property type="protein sequence ID" value="ORC34442.1"/>
    <property type="molecule type" value="Genomic_DNA"/>
</dbReference>
<evidence type="ECO:0000256" key="6">
    <source>
        <dbReference type="ARBA" id="ARBA00023136"/>
    </source>
</evidence>
<dbReference type="Proteomes" id="UP000192343">
    <property type="component" value="Unassembled WGS sequence"/>
</dbReference>
<evidence type="ECO:0000256" key="8">
    <source>
        <dbReference type="ARBA" id="ARBA00048027"/>
    </source>
</evidence>
<evidence type="ECO:0000256" key="7">
    <source>
        <dbReference type="ARBA" id="ARBA00023170"/>
    </source>
</evidence>
<dbReference type="InterPro" id="IPR013822">
    <property type="entry name" value="Signal_recog_particl_SRP54_hlx"/>
</dbReference>
<dbReference type="HAMAP" id="MF_00920">
    <property type="entry name" value="FtsY"/>
    <property type="match status" value="1"/>
</dbReference>
<evidence type="ECO:0000256" key="4">
    <source>
        <dbReference type="ARBA" id="ARBA00022801"/>
    </source>
</evidence>
<dbReference type="Pfam" id="PF00448">
    <property type="entry name" value="SRP54"/>
    <property type="match status" value="1"/>
</dbReference>
<dbReference type="FunFam" id="3.40.50.300:FF:000053">
    <property type="entry name" value="Signal recognition particle receptor FtsY"/>
    <property type="match status" value="1"/>
</dbReference>
<dbReference type="InterPro" id="IPR027417">
    <property type="entry name" value="P-loop_NTPase"/>
</dbReference>
<evidence type="ECO:0000259" key="11">
    <source>
        <dbReference type="SMART" id="SM00962"/>
    </source>
</evidence>
<evidence type="ECO:0000313" key="13">
    <source>
        <dbReference type="EMBL" id="ORC34442.1"/>
    </source>
</evidence>
<dbReference type="SMART" id="SM00963">
    <property type="entry name" value="SRP54_N"/>
    <property type="match status" value="1"/>
</dbReference>
<evidence type="ECO:0000259" key="12">
    <source>
        <dbReference type="SMART" id="SM00963"/>
    </source>
</evidence>
<feature type="binding site" evidence="9">
    <location>
        <begin position="236"/>
        <end position="239"/>
    </location>
    <ligand>
        <name>GTP</name>
        <dbReference type="ChEBI" id="CHEBI:37565"/>
    </ligand>
</feature>
<dbReference type="GO" id="GO:0005886">
    <property type="term" value="C:plasma membrane"/>
    <property type="evidence" value="ECO:0007669"/>
    <property type="project" value="UniProtKB-SubCell"/>
</dbReference>
<keyword evidence="3 9" id="KW-0547">Nucleotide-binding</keyword>
<feature type="domain" description="Signal recognition particle SRP54 helical bundle" evidence="12">
    <location>
        <begin position="1"/>
        <end position="70"/>
    </location>
</feature>
<dbReference type="PANTHER" id="PTHR43134:SF1">
    <property type="entry name" value="SIGNAL RECOGNITION PARTICLE RECEPTOR SUBUNIT ALPHA"/>
    <property type="match status" value="1"/>
</dbReference>
<dbReference type="EC" id="3.6.5.4" evidence="9"/>
<evidence type="ECO:0000256" key="9">
    <source>
        <dbReference type="HAMAP-Rule" id="MF_00920"/>
    </source>
</evidence>
<comment type="caution">
    <text evidence="13">The sequence shown here is derived from an EMBL/GenBank/DDBJ whole genome shotgun (WGS) entry which is preliminary data.</text>
</comment>
<dbReference type="InterPro" id="IPR042101">
    <property type="entry name" value="SRP54_N_sf"/>
</dbReference>
<comment type="catalytic activity">
    <reaction evidence="8 9">
        <text>GTP + H2O = GDP + phosphate + H(+)</text>
        <dbReference type="Rhea" id="RHEA:19669"/>
        <dbReference type="ChEBI" id="CHEBI:15377"/>
        <dbReference type="ChEBI" id="CHEBI:15378"/>
        <dbReference type="ChEBI" id="CHEBI:37565"/>
        <dbReference type="ChEBI" id="CHEBI:43474"/>
        <dbReference type="ChEBI" id="CHEBI:58189"/>
        <dbReference type="EC" id="3.6.5.4"/>
    </reaction>
</comment>
<dbReference type="SUPFAM" id="SSF52540">
    <property type="entry name" value="P-loop containing nucleoside triphosphate hydrolases"/>
    <property type="match status" value="1"/>
</dbReference>
<proteinExistence type="inferred from homology"/>
<keyword evidence="14" id="KW-1185">Reference proteome</keyword>
<keyword evidence="5 9" id="KW-0342">GTP-binding</keyword>
<dbReference type="Gene3D" id="3.40.50.300">
    <property type="entry name" value="P-loop containing nucleotide triphosphate hydrolases"/>
    <property type="match status" value="1"/>
</dbReference>
<dbReference type="InterPro" id="IPR004390">
    <property type="entry name" value="SR_rcpt_FtsY"/>
</dbReference>
<comment type="subcellular location">
    <subcellularLocation>
        <location evidence="9">Cell membrane</location>
        <topology evidence="9">Peripheral membrane protein</topology>
        <orientation evidence="9">Cytoplasmic side</orientation>
    </subcellularLocation>
    <subcellularLocation>
        <location evidence="9">Cytoplasm</location>
    </subcellularLocation>
</comment>
<feature type="binding site" evidence="9">
    <location>
        <begin position="172"/>
        <end position="176"/>
    </location>
    <ligand>
        <name>GTP</name>
        <dbReference type="ChEBI" id="CHEBI:37565"/>
    </ligand>
</feature>
<dbReference type="GO" id="GO:0005525">
    <property type="term" value="F:GTP binding"/>
    <property type="evidence" value="ECO:0007669"/>
    <property type="project" value="UniProtKB-UniRule"/>
</dbReference>
<keyword evidence="1 9" id="KW-1003">Cell membrane</keyword>
<dbReference type="NCBIfam" id="TIGR00064">
    <property type="entry name" value="ftsY"/>
    <property type="match status" value="1"/>
</dbReference>
<feature type="binding site" evidence="9">
    <location>
        <begin position="89"/>
        <end position="96"/>
    </location>
    <ligand>
        <name>GTP</name>
        <dbReference type="ChEBI" id="CHEBI:37565"/>
    </ligand>
</feature>
<dbReference type="SUPFAM" id="SSF47364">
    <property type="entry name" value="Domain of the SRP/SRP receptor G-proteins"/>
    <property type="match status" value="1"/>
</dbReference>
<comment type="subunit">
    <text evidence="9">Part of the signal recognition particle protein translocation system, which is composed of SRP and FtsY.</text>
</comment>